<dbReference type="Proteomes" id="UP000294749">
    <property type="component" value="Unassembled WGS sequence"/>
</dbReference>
<proteinExistence type="predicted"/>
<gene>
    <name evidence="2" type="ORF">CLV90_1860</name>
</gene>
<dbReference type="Gene3D" id="3.90.1720.10">
    <property type="entry name" value="endopeptidase domain like (from Nostoc punctiforme)"/>
    <property type="match status" value="1"/>
</dbReference>
<sequence length="138" mass="15612">MMNTIPNLPTLFAGDVILAKKRKGLGRILNHYIVYVGNNTFVGNLSDGVKELHYNELINLLQDYEPTGVRRFSGSYFQRNQAINRAYSKLGESYSLINFICEHFANWVQFGKIESSQVTTGFVILASAIFLKLVSKDE</sequence>
<accession>A0A4R7K1R4</accession>
<evidence type="ECO:0000313" key="2">
    <source>
        <dbReference type="EMBL" id="TDT44782.1"/>
    </source>
</evidence>
<dbReference type="AlphaFoldDB" id="A0A4R7K1R4"/>
<comment type="caution">
    <text evidence="2">The sequence shown here is derived from an EMBL/GenBank/DDBJ whole genome shotgun (WGS) entry which is preliminary data.</text>
</comment>
<evidence type="ECO:0000259" key="1">
    <source>
        <dbReference type="PROSITE" id="PS51934"/>
    </source>
</evidence>
<name>A0A4R7K1R4_9FLAO</name>
<reference evidence="2 3" key="1">
    <citation type="submission" date="2019-03" db="EMBL/GenBank/DDBJ databases">
        <title>Genomic Encyclopedia of Archaeal and Bacterial Type Strains, Phase II (KMG-II): from individual species to whole genera.</title>
        <authorList>
            <person name="Goeker M."/>
        </authorList>
    </citation>
    <scope>NUCLEOTIDE SEQUENCE [LARGE SCALE GENOMIC DNA]</scope>
    <source>
        <strain evidence="2 3">DSM 25233</strain>
    </source>
</reference>
<protein>
    <recommendedName>
        <fullName evidence="1">LRAT domain-containing protein</fullName>
    </recommendedName>
</protein>
<dbReference type="RefSeq" id="WP_133687188.1">
    <property type="nucleotide sequence ID" value="NZ_SOAY01000011.1"/>
</dbReference>
<organism evidence="2 3">
    <name type="scientific">Maribacter spongiicola</name>
    <dbReference type="NCBI Taxonomy" id="1206753"/>
    <lineage>
        <taxon>Bacteria</taxon>
        <taxon>Pseudomonadati</taxon>
        <taxon>Bacteroidota</taxon>
        <taxon>Flavobacteriia</taxon>
        <taxon>Flavobacteriales</taxon>
        <taxon>Flavobacteriaceae</taxon>
        <taxon>Maribacter</taxon>
    </lineage>
</organism>
<dbReference type="PROSITE" id="PS51934">
    <property type="entry name" value="LRAT"/>
    <property type="match status" value="1"/>
</dbReference>
<dbReference type="EMBL" id="SOAY01000011">
    <property type="protein sequence ID" value="TDT44782.1"/>
    <property type="molecule type" value="Genomic_DNA"/>
</dbReference>
<dbReference type="OrthoDB" id="772795at2"/>
<feature type="domain" description="LRAT" evidence="1">
    <location>
        <begin position="21"/>
        <end position="117"/>
    </location>
</feature>
<evidence type="ECO:0000313" key="3">
    <source>
        <dbReference type="Proteomes" id="UP000294749"/>
    </source>
</evidence>
<keyword evidence="3" id="KW-1185">Reference proteome</keyword>
<dbReference type="InterPro" id="IPR007053">
    <property type="entry name" value="LRAT_dom"/>
</dbReference>